<dbReference type="InterPro" id="IPR001296">
    <property type="entry name" value="Glyco_trans_1"/>
</dbReference>
<keyword evidence="3" id="KW-0808">Transferase</keyword>
<dbReference type="EMBL" id="DXCL01000009">
    <property type="protein sequence ID" value="HIZ02928.1"/>
    <property type="molecule type" value="Genomic_DNA"/>
</dbReference>
<dbReference type="EC" id="2.4.-.-" evidence="3"/>
<accession>A0A9D2A6M8</accession>
<dbReference type="AlphaFoldDB" id="A0A9D2A6M8"/>
<gene>
    <name evidence="3" type="ORF">H9727_01430</name>
</gene>
<keyword evidence="3" id="KW-0328">Glycosyltransferase</keyword>
<feature type="domain" description="Glycosyltransferase subfamily 4-like N-terminal" evidence="2">
    <location>
        <begin position="29"/>
        <end position="148"/>
    </location>
</feature>
<dbReference type="Pfam" id="PF00534">
    <property type="entry name" value="Glycos_transf_1"/>
    <property type="match status" value="1"/>
</dbReference>
<dbReference type="PANTHER" id="PTHR45947:SF3">
    <property type="entry name" value="SULFOQUINOVOSYL TRANSFERASE SQD2"/>
    <property type="match status" value="1"/>
</dbReference>
<proteinExistence type="predicted"/>
<evidence type="ECO:0000259" key="2">
    <source>
        <dbReference type="Pfam" id="PF13439"/>
    </source>
</evidence>
<dbReference type="Proteomes" id="UP000824132">
    <property type="component" value="Unassembled WGS sequence"/>
</dbReference>
<dbReference type="InterPro" id="IPR028098">
    <property type="entry name" value="Glyco_trans_4-like_N"/>
</dbReference>
<name>A0A9D2A6M8_9FIRM</name>
<feature type="domain" description="Glycosyl transferase family 1" evidence="1">
    <location>
        <begin position="158"/>
        <end position="281"/>
    </location>
</feature>
<evidence type="ECO:0000259" key="1">
    <source>
        <dbReference type="Pfam" id="PF00534"/>
    </source>
</evidence>
<dbReference type="InterPro" id="IPR050194">
    <property type="entry name" value="Glycosyltransferase_grp1"/>
</dbReference>
<dbReference type="Gene3D" id="3.40.50.2000">
    <property type="entry name" value="Glycogen Phosphorylase B"/>
    <property type="match status" value="2"/>
</dbReference>
<evidence type="ECO:0000313" key="4">
    <source>
        <dbReference type="Proteomes" id="UP000824132"/>
    </source>
</evidence>
<protein>
    <submittedName>
        <fullName evidence="3">Glycosyltransferase</fullName>
        <ecNumber evidence="3">2.4.-.-</ecNumber>
    </submittedName>
</protein>
<reference evidence="3" key="2">
    <citation type="submission" date="2021-04" db="EMBL/GenBank/DDBJ databases">
        <authorList>
            <person name="Gilroy R."/>
        </authorList>
    </citation>
    <scope>NUCLEOTIDE SEQUENCE</scope>
    <source>
        <strain evidence="3">CHK187-5294</strain>
    </source>
</reference>
<dbReference type="SUPFAM" id="SSF53756">
    <property type="entry name" value="UDP-Glycosyltransferase/glycogen phosphorylase"/>
    <property type="match status" value="1"/>
</dbReference>
<dbReference type="GO" id="GO:0016758">
    <property type="term" value="F:hexosyltransferase activity"/>
    <property type="evidence" value="ECO:0007669"/>
    <property type="project" value="TreeGrafter"/>
</dbReference>
<sequence length="343" mass="37969">MNYFRGADLKKYRFDFVTYGKCAFDDTVHETDPEAKIYYIPRLDRRPLSAMRALKKICREENYAAVHSHMTTLSAFALPPAARAHVPVRICHSHSAFDKNSDHYAIKKLLRPFAAKKATALMACSAHAAENLFGARAKEAYVLPNAIPAAKFYSTAEERAEAKTALRLTGKTALFVGRFVYQKNLFFLLKAFAAAQKTADMTLVLVGGGADEQALREQAADLGIEKKVRFVSPCDPAPYYKAADVFLLPSRYEGLGIVAIEAQAAGLPCILSDAVPKEADISGACTFLPAETQEDAELWAKEMAKDMPKTEDARDKIERAGYDIEKQAHLLTDIYDTLLSDKK</sequence>
<dbReference type="Pfam" id="PF13439">
    <property type="entry name" value="Glyco_transf_4"/>
    <property type="match status" value="1"/>
</dbReference>
<organism evidence="3 4">
    <name type="scientific">Candidatus Borkfalkia avistercoris</name>
    <dbReference type="NCBI Taxonomy" id="2838504"/>
    <lineage>
        <taxon>Bacteria</taxon>
        <taxon>Bacillati</taxon>
        <taxon>Bacillota</taxon>
        <taxon>Clostridia</taxon>
        <taxon>Christensenellales</taxon>
        <taxon>Christensenellaceae</taxon>
        <taxon>Candidatus Borkfalkia</taxon>
    </lineage>
</organism>
<comment type="caution">
    <text evidence="3">The sequence shown here is derived from an EMBL/GenBank/DDBJ whole genome shotgun (WGS) entry which is preliminary data.</text>
</comment>
<reference evidence="3" key="1">
    <citation type="journal article" date="2021" name="PeerJ">
        <title>Extensive microbial diversity within the chicken gut microbiome revealed by metagenomics and culture.</title>
        <authorList>
            <person name="Gilroy R."/>
            <person name="Ravi A."/>
            <person name="Getino M."/>
            <person name="Pursley I."/>
            <person name="Horton D.L."/>
            <person name="Alikhan N.F."/>
            <person name="Baker D."/>
            <person name="Gharbi K."/>
            <person name="Hall N."/>
            <person name="Watson M."/>
            <person name="Adriaenssens E.M."/>
            <person name="Foster-Nyarko E."/>
            <person name="Jarju S."/>
            <person name="Secka A."/>
            <person name="Antonio M."/>
            <person name="Oren A."/>
            <person name="Chaudhuri R.R."/>
            <person name="La Ragione R."/>
            <person name="Hildebrand F."/>
            <person name="Pallen M.J."/>
        </authorList>
    </citation>
    <scope>NUCLEOTIDE SEQUENCE</scope>
    <source>
        <strain evidence="3">CHK187-5294</strain>
    </source>
</reference>
<evidence type="ECO:0000313" key="3">
    <source>
        <dbReference type="EMBL" id="HIZ02928.1"/>
    </source>
</evidence>
<dbReference type="PANTHER" id="PTHR45947">
    <property type="entry name" value="SULFOQUINOVOSYL TRANSFERASE SQD2"/>
    <property type="match status" value="1"/>
</dbReference>